<reference evidence="2" key="3">
    <citation type="submission" date="2010-09" db="EMBL/GenBank/DDBJ databases">
        <title>Annotation of Gaeumannomyces graminis var. tritici R3-111a-1.</title>
        <authorList>
            <consortium name="The Broad Institute Genome Sequencing Platform"/>
            <person name="Ma L.-J."/>
            <person name="Dead R."/>
            <person name="Young S.K."/>
            <person name="Zeng Q."/>
            <person name="Gargeya S."/>
            <person name="Fitzgerald M."/>
            <person name="Haas B."/>
            <person name="Abouelleil A."/>
            <person name="Alvarado L."/>
            <person name="Arachchi H.M."/>
            <person name="Berlin A."/>
            <person name="Brown A."/>
            <person name="Chapman S.B."/>
            <person name="Chen Z."/>
            <person name="Dunbar C."/>
            <person name="Freedman E."/>
            <person name="Gearin G."/>
            <person name="Gellesch M."/>
            <person name="Goldberg J."/>
            <person name="Griggs A."/>
            <person name="Gujja S."/>
            <person name="Heiman D."/>
            <person name="Howarth C."/>
            <person name="Larson L."/>
            <person name="Lui A."/>
            <person name="MacDonald P.J.P."/>
            <person name="Mehta T."/>
            <person name="Montmayeur A."/>
            <person name="Murphy C."/>
            <person name="Neiman D."/>
            <person name="Pearson M."/>
            <person name="Priest M."/>
            <person name="Roberts A."/>
            <person name="Saif S."/>
            <person name="Shea T."/>
            <person name="Shenoy N."/>
            <person name="Sisk P."/>
            <person name="Stolte C."/>
            <person name="Sykes S."/>
            <person name="Yandava C."/>
            <person name="Wortman J."/>
            <person name="Nusbaum C."/>
            <person name="Birren B."/>
        </authorList>
    </citation>
    <scope>NUCLEOTIDE SEQUENCE</scope>
    <source>
        <strain evidence="2">R3-111a-1</strain>
    </source>
</reference>
<dbReference type="HOGENOM" id="CLU_1547668_0_0_1"/>
<sequence length="173" mass="19219">MAWSTRVFLLLHCLVFVFGQLEQGFIKDFVAGFTPQRPDADGHFQQYITFSVRRTNGGTNMTWHECVSKSAADATDKHGTLKTVDYTNCLHTGDQFGPAVEFSMADAGDGAFQLRLVWDLPGPKGVKFGNYILEAGDLSWVPFWGYEIQMYTGPSEFGFVVDQFGQPDPTSGI</sequence>
<evidence type="ECO:0000313" key="4">
    <source>
        <dbReference type="Proteomes" id="UP000006039"/>
    </source>
</evidence>
<dbReference type="AlphaFoldDB" id="J3NZB4"/>
<feature type="chain" id="PRO_5015094697" evidence="1">
    <location>
        <begin position="20"/>
        <end position="173"/>
    </location>
</feature>
<gene>
    <name evidence="3" type="primary">20347071</name>
    <name evidence="2" type="ORF">GGTG_06613</name>
</gene>
<dbReference type="EnsemblFungi" id="EJT76697">
    <property type="protein sequence ID" value="EJT76697"/>
    <property type="gene ID" value="GGTG_06613"/>
</dbReference>
<reference evidence="3" key="5">
    <citation type="submission" date="2018-04" db="UniProtKB">
        <authorList>
            <consortium name="EnsemblFungi"/>
        </authorList>
    </citation>
    <scope>IDENTIFICATION</scope>
    <source>
        <strain evidence="3">R3-111a-1</strain>
    </source>
</reference>
<dbReference type="OrthoDB" id="10297680at2759"/>
<dbReference type="VEuPathDB" id="FungiDB:GGTG_06613"/>
<dbReference type="EMBL" id="GL385397">
    <property type="protein sequence ID" value="EJT76697.1"/>
    <property type="molecule type" value="Genomic_DNA"/>
</dbReference>
<evidence type="ECO:0000313" key="2">
    <source>
        <dbReference type="EMBL" id="EJT76697.1"/>
    </source>
</evidence>
<keyword evidence="4" id="KW-1185">Reference proteome</keyword>
<keyword evidence="1" id="KW-0732">Signal</keyword>
<evidence type="ECO:0000313" key="3">
    <source>
        <dbReference type="EnsemblFungi" id="EJT76697"/>
    </source>
</evidence>
<dbReference type="GeneID" id="20347071"/>
<evidence type="ECO:0000256" key="1">
    <source>
        <dbReference type="SAM" id="SignalP"/>
    </source>
</evidence>
<dbReference type="eggNOG" id="ENOG502RN04">
    <property type="taxonomic scope" value="Eukaryota"/>
</dbReference>
<proteinExistence type="predicted"/>
<dbReference type="Proteomes" id="UP000006039">
    <property type="component" value="Unassembled WGS sequence"/>
</dbReference>
<reference evidence="3" key="4">
    <citation type="journal article" date="2015" name="G3 (Bethesda)">
        <title>Genome sequences of three phytopathogenic species of the Magnaporthaceae family of fungi.</title>
        <authorList>
            <person name="Okagaki L.H."/>
            <person name="Nunes C.C."/>
            <person name="Sailsbery J."/>
            <person name="Clay B."/>
            <person name="Brown D."/>
            <person name="John T."/>
            <person name="Oh Y."/>
            <person name="Young N."/>
            <person name="Fitzgerald M."/>
            <person name="Haas B.J."/>
            <person name="Zeng Q."/>
            <person name="Young S."/>
            <person name="Adiconis X."/>
            <person name="Fan L."/>
            <person name="Levin J.Z."/>
            <person name="Mitchell T.K."/>
            <person name="Okubara P.A."/>
            <person name="Farman M.L."/>
            <person name="Kohn L.M."/>
            <person name="Birren B."/>
            <person name="Ma L.-J."/>
            <person name="Dean R.A."/>
        </authorList>
    </citation>
    <scope>NUCLEOTIDE SEQUENCE</scope>
    <source>
        <strain evidence="3">R3-111a-1</strain>
    </source>
</reference>
<protein>
    <submittedName>
        <fullName evidence="2 3">Uncharacterized protein</fullName>
    </submittedName>
</protein>
<accession>J3NZB4</accession>
<organism evidence="2">
    <name type="scientific">Gaeumannomyces tritici (strain R3-111a-1)</name>
    <name type="common">Wheat and barley take-all root rot fungus</name>
    <name type="synonym">Gaeumannomyces graminis var. tritici</name>
    <dbReference type="NCBI Taxonomy" id="644352"/>
    <lineage>
        <taxon>Eukaryota</taxon>
        <taxon>Fungi</taxon>
        <taxon>Dikarya</taxon>
        <taxon>Ascomycota</taxon>
        <taxon>Pezizomycotina</taxon>
        <taxon>Sordariomycetes</taxon>
        <taxon>Sordariomycetidae</taxon>
        <taxon>Magnaporthales</taxon>
        <taxon>Magnaporthaceae</taxon>
        <taxon>Gaeumannomyces</taxon>
    </lineage>
</organism>
<reference evidence="4" key="1">
    <citation type="submission" date="2010-07" db="EMBL/GenBank/DDBJ databases">
        <title>The genome sequence of Gaeumannomyces graminis var. tritici strain R3-111a-1.</title>
        <authorList>
            <consortium name="The Broad Institute Genome Sequencing Platform"/>
            <person name="Ma L.-J."/>
            <person name="Dead R."/>
            <person name="Young S."/>
            <person name="Zeng Q."/>
            <person name="Koehrsen M."/>
            <person name="Alvarado L."/>
            <person name="Berlin A."/>
            <person name="Chapman S.B."/>
            <person name="Chen Z."/>
            <person name="Freedman E."/>
            <person name="Gellesch M."/>
            <person name="Goldberg J."/>
            <person name="Griggs A."/>
            <person name="Gujja S."/>
            <person name="Heilman E.R."/>
            <person name="Heiman D."/>
            <person name="Hepburn T."/>
            <person name="Howarth C."/>
            <person name="Jen D."/>
            <person name="Larson L."/>
            <person name="Mehta T."/>
            <person name="Neiman D."/>
            <person name="Pearson M."/>
            <person name="Roberts A."/>
            <person name="Saif S."/>
            <person name="Shea T."/>
            <person name="Shenoy N."/>
            <person name="Sisk P."/>
            <person name="Stolte C."/>
            <person name="Sykes S."/>
            <person name="Walk T."/>
            <person name="White J."/>
            <person name="Yandava C."/>
            <person name="Haas B."/>
            <person name="Nusbaum C."/>
            <person name="Birren B."/>
        </authorList>
    </citation>
    <scope>NUCLEOTIDE SEQUENCE [LARGE SCALE GENOMIC DNA]</scope>
    <source>
        <strain evidence="4">R3-111a-1</strain>
    </source>
</reference>
<reference evidence="2" key="2">
    <citation type="submission" date="2010-07" db="EMBL/GenBank/DDBJ databases">
        <authorList>
            <consortium name="The Broad Institute Genome Sequencing Platform"/>
            <consortium name="Broad Institute Genome Sequencing Center for Infectious Disease"/>
            <person name="Ma L.-J."/>
            <person name="Dead R."/>
            <person name="Young S."/>
            <person name="Zeng Q."/>
            <person name="Koehrsen M."/>
            <person name="Alvarado L."/>
            <person name="Berlin A."/>
            <person name="Chapman S.B."/>
            <person name="Chen Z."/>
            <person name="Freedman E."/>
            <person name="Gellesch M."/>
            <person name="Goldberg J."/>
            <person name="Griggs A."/>
            <person name="Gujja S."/>
            <person name="Heilman E.R."/>
            <person name="Heiman D."/>
            <person name="Hepburn T."/>
            <person name="Howarth C."/>
            <person name="Jen D."/>
            <person name="Larson L."/>
            <person name="Mehta T."/>
            <person name="Neiman D."/>
            <person name="Pearson M."/>
            <person name="Roberts A."/>
            <person name="Saif S."/>
            <person name="Shea T."/>
            <person name="Shenoy N."/>
            <person name="Sisk P."/>
            <person name="Stolte C."/>
            <person name="Sykes S."/>
            <person name="Walk T."/>
            <person name="White J."/>
            <person name="Yandava C."/>
            <person name="Haas B."/>
            <person name="Nusbaum C."/>
            <person name="Birren B."/>
        </authorList>
    </citation>
    <scope>NUCLEOTIDE SEQUENCE</scope>
    <source>
        <strain evidence="2">R3-111a-1</strain>
    </source>
</reference>
<dbReference type="RefSeq" id="XP_009222697.1">
    <property type="nucleotide sequence ID" value="XM_009224433.1"/>
</dbReference>
<feature type="signal peptide" evidence="1">
    <location>
        <begin position="1"/>
        <end position="19"/>
    </location>
</feature>
<name>J3NZB4_GAET3</name>